<proteinExistence type="predicted"/>
<dbReference type="RefSeq" id="WP_254179525.1">
    <property type="nucleotide sequence ID" value="NZ_JANARS010000001.1"/>
</dbReference>
<accession>A0ABT1KSI2</accession>
<reference evidence="1 2" key="1">
    <citation type="submission" date="2022-06" db="EMBL/GenBank/DDBJ databases">
        <authorList>
            <person name="So Y."/>
        </authorList>
    </citation>
    <scope>NUCLEOTIDE SEQUENCE [LARGE SCALE GENOMIC DNA]</scope>
    <source>
        <strain evidence="1 2">STR3</strain>
    </source>
</reference>
<organism evidence="1 2">
    <name type="scientific">Nocardioides pinisoli</name>
    <dbReference type="NCBI Taxonomy" id="2950279"/>
    <lineage>
        <taxon>Bacteria</taxon>
        <taxon>Bacillati</taxon>
        <taxon>Actinomycetota</taxon>
        <taxon>Actinomycetes</taxon>
        <taxon>Propionibacteriales</taxon>
        <taxon>Nocardioidaceae</taxon>
        <taxon>Nocardioides</taxon>
    </lineage>
</organism>
<evidence type="ECO:0000313" key="1">
    <source>
        <dbReference type="EMBL" id="MCP3420281.1"/>
    </source>
</evidence>
<comment type="caution">
    <text evidence="1">The sequence shown here is derived from an EMBL/GenBank/DDBJ whole genome shotgun (WGS) entry which is preliminary data.</text>
</comment>
<evidence type="ECO:0008006" key="3">
    <source>
        <dbReference type="Google" id="ProtNLM"/>
    </source>
</evidence>
<dbReference type="EMBL" id="JANARS010000001">
    <property type="protein sequence ID" value="MCP3420281.1"/>
    <property type="molecule type" value="Genomic_DNA"/>
</dbReference>
<keyword evidence="2" id="KW-1185">Reference proteome</keyword>
<name>A0ABT1KSI2_9ACTN</name>
<protein>
    <recommendedName>
        <fullName evidence="3">Peptide chain release factor 1</fullName>
    </recommendedName>
</protein>
<sequence length="368" mass="39915">MIIRGPDALTRGAQVTAAPTAGRRDLTPQAVAHLTVSGGHPCISVLMPTTPAARMAVADRARLDGLLLDAERRLADDGVTDRERLVRELRRLARIAQDSGTSHALGIFVSDHVSRAWTLPVSVHPKVVVESTFATRDLLRALHRTPPHLVVRIDEFGARVFWVATRVTLLETVERLPGGRPRPVGDRELAADRTPEDRRDLLARLDACMTRLRSQRPAPLVLAGDPGLVAELKGGATWLHRLAGEVVDARADAPDELFSATALCLEDYLRRRGQQSLHDLYEAVATAPDQVVAGLDECWAAVTRRTPGTLLVEHGYVHPRPPGEGGEVASHDLVDDLLELALEAGNLIAFVDDAELHEFGGIALLRSG</sequence>
<gene>
    <name evidence="1" type="ORF">NCI01_00585</name>
</gene>
<dbReference type="Proteomes" id="UP001204524">
    <property type="component" value="Unassembled WGS sequence"/>
</dbReference>
<evidence type="ECO:0000313" key="2">
    <source>
        <dbReference type="Proteomes" id="UP001204524"/>
    </source>
</evidence>